<dbReference type="EMBL" id="CP016908">
    <property type="protein sequence ID" value="APR99276.1"/>
    <property type="molecule type" value="Genomic_DNA"/>
</dbReference>
<keyword evidence="2" id="KW-1185">Reference proteome</keyword>
<organism evidence="1 2">
    <name type="scientific">Pajaroellobacter abortibovis</name>
    <dbReference type="NCBI Taxonomy" id="1882918"/>
    <lineage>
        <taxon>Bacteria</taxon>
        <taxon>Pseudomonadati</taxon>
        <taxon>Myxococcota</taxon>
        <taxon>Polyangia</taxon>
        <taxon>Polyangiales</taxon>
        <taxon>Polyangiaceae</taxon>
    </lineage>
</organism>
<proteinExistence type="predicted"/>
<dbReference type="KEGG" id="pabo:BCY86_00245"/>
<dbReference type="AlphaFoldDB" id="A0A1L6MUW1"/>
<evidence type="ECO:0000313" key="2">
    <source>
        <dbReference type="Proteomes" id="UP000185544"/>
    </source>
</evidence>
<evidence type="ECO:0000313" key="1">
    <source>
        <dbReference type="EMBL" id="APR99276.1"/>
    </source>
</evidence>
<gene>
    <name evidence="1" type="ORF">BCY86_00245</name>
</gene>
<reference evidence="1 2" key="1">
    <citation type="submission" date="2016-08" db="EMBL/GenBank/DDBJ databases">
        <title>Identification and validation of antigenic proteins from Pajaroellobacter abortibovis using de-novo genome sequence assembly and reverse vaccinology.</title>
        <authorList>
            <person name="Welly B.T."/>
            <person name="Miller M.R."/>
            <person name="Stott J.L."/>
            <person name="Blanchard M.T."/>
            <person name="Islas-Trejo A.D."/>
            <person name="O'Rourke S.M."/>
            <person name="Young A.E."/>
            <person name="Medrano J.F."/>
            <person name="Van Eenennaam A.L."/>
        </authorList>
    </citation>
    <scope>NUCLEOTIDE SEQUENCE [LARGE SCALE GENOMIC DNA]</scope>
    <source>
        <strain evidence="1 2">BTF92-0548A/99-0131</strain>
    </source>
</reference>
<sequence>MFFPIDFNVSEMEAYKRGTSLITKAFFLHDMAPMACRIAGDQENRLVFLDGSLERFGSLGIPNLED</sequence>
<name>A0A1L6MUW1_9BACT</name>
<dbReference type="Proteomes" id="UP000185544">
    <property type="component" value="Chromosome"/>
</dbReference>
<accession>A0A1L6MUW1</accession>
<protein>
    <submittedName>
        <fullName evidence="1">Uncharacterized protein</fullName>
    </submittedName>
</protein>